<organism evidence="3 4">
    <name type="scientific">Rhodoferax koreensis</name>
    <dbReference type="NCBI Taxonomy" id="1842727"/>
    <lineage>
        <taxon>Bacteria</taxon>
        <taxon>Pseudomonadati</taxon>
        <taxon>Pseudomonadota</taxon>
        <taxon>Betaproteobacteria</taxon>
        <taxon>Burkholderiales</taxon>
        <taxon>Comamonadaceae</taxon>
        <taxon>Rhodoferax</taxon>
    </lineage>
</organism>
<keyword evidence="2" id="KW-0472">Membrane</keyword>
<keyword evidence="2" id="KW-0812">Transmembrane</keyword>
<comment type="subcellular location">
    <subcellularLocation>
        <location evidence="2">Cell membrane</location>
        <topology evidence="2">Lipid-anchor</topology>
    </subcellularLocation>
</comment>
<evidence type="ECO:0000313" key="4">
    <source>
        <dbReference type="Proteomes" id="UP000186609"/>
    </source>
</evidence>
<dbReference type="SUPFAM" id="SSF56954">
    <property type="entry name" value="Outer membrane efflux proteins (OEP)"/>
    <property type="match status" value="1"/>
</dbReference>
<dbReference type="NCBIfam" id="TIGR01845">
    <property type="entry name" value="outer_NodT"/>
    <property type="match status" value="1"/>
</dbReference>
<keyword evidence="2" id="KW-0564">Palmitate</keyword>
<dbReference type="EMBL" id="CP019236">
    <property type="protein sequence ID" value="APW40250.1"/>
    <property type="molecule type" value="Genomic_DNA"/>
</dbReference>
<dbReference type="PANTHER" id="PTHR30203:SF32">
    <property type="entry name" value="CATION EFFLUX SYSTEM PROTEIN CUSC"/>
    <property type="match status" value="1"/>
</dbReference>
<gene>
    <name evidence="3" type="ORF">RD110_26135</name>
</gene>
<evidence type="ECO:0000256" key="1">
    <source>
        <dbReference type="ARBA" id="ARBA00007613"/>
    </source>
</evidence>
<name>A0A1P8K2L4_9BURK</name>
<sequence>MPSSLQTSFRLGALCLALLAAGCASSLHTPYAAPATSVPTQWQYAAGANGGHGQTPAPLSPWWTGFNDPALSQLIEQALQRNNNLAAAAIRVRRAQLQVGLAENQFGPSFSGSISTGASRGLNGGGTVKSSGISLGASYEVDLWNRLGSQRDVAQWEALATVQDREATALSLVATTAQLYWQIGYLNQRLAANLQSIAVAQKTLELVQVQYRTGAVSGLELAEAQQNLSSQQASQTTLQQQQVEATTALGLLFDGAPMASILAGPLPSRLPDTTLPPVDAGLPASLLGRRPDLRAAELRLREAKSSIDATRASYYPALSLTGGLGTSSASLVNILKNPVASLGLGITMPFLQRTQRDLDIKISQSQLDEAVVNFRQTLYTAFGDVDNALSSRQQLAAQATLLEQALAAARQAERLYEIRYRAGSVALKPWLDAQEKRRSAEIAVAENRLNRLNNHAVLVQALGGDAVAP</sequence>
<dbReference type="GO" id="GO:0005886">
    <property type="term" value="C:plasma membrane"/>
    <property type="evidence" value="ECO:0007669"/>
    <property type="project" value="UniProtKB-SubCell"/>
</dbReference>
<evidence type="ECO:0000313" key="3">
    <source>
        <dbReference type="EMBL" id="APW40250.1"/>
    </source>
</evidence>
<keyword evidence="2" id="KW-0449">Lipoprotein</keyword>
<dbReference type="Pfam" id="PF02321">
    <property type="entry name" value="OEP"/>
    <property type="match status" value="2"/>
</dbReference>
<feature type="signal peptide" evidence="2">
    <location>
        <begin position="1"/>
        <end position="26"/>
    </location>
</feature>
<dbReference type="OrthoDB" id="9770517at2"/>
<protein>
    <submittedName>
        <fullName evidence="3">RND transporter</fullName>
    </submittedName>
</protein>
<dbReference type="Gene3D" id="1.20.1600.10">
    <property type="entry name" value="Outer membrane efflux proteins (OEP)"/>
    <property type="match status" value="1"/>
</dbReference>
<dbReference type="Proteomes" id="UP000186609">
    <property type="component" value="Chromosome"/>
</dbReference>
<dbReference type="InterPro" id="IPR003423">
    <property type="entry name" value="OMP_efflux"/>
</dbReference>
<keyword evidence="2" id="KW-1134">Transmembrane beta strand</keyword>
<dbReference type="AlphaFoldDB" id="A0A1P8K2L4"/>
<keyword evidence="4" id="KW-1185">Reference proteome</keyword>
<dbReference type="InterPro" id="IPR010131">
    <property type="entry name" value="MdtP/NodT-like"/>
</dbReference>
<evidence type="ECO:0000256" key="2">
    <source>
        <dbReference type="RuleBase" id="RU362097"/>
    </source>
</evidence>
<dbReference type="GO" id="GO:0015562">
    <property type="term" value="F:efflux transmembrane transporter activity"/>
    <property type="evidence" value="ECO:0007669"/>
    <property type="project" value="InterPro"/>
</dbReference>
<reference evidence="3 4" key="1">
    <citation type="submission" date="2017-01" db="EMBL/GenBank/DDBJ databases">
        <authorList>
            <person name="Mah S.A."/>
            <person name="Swanson W.J."/>
            <person name="Moy G.W."/>
            <person name="Vacquier V.D."/>
        </authorList>
    </citation>
    <scope>NUCLEOTIDE SEQUENCE [LARGE SCALE GENOMIC DNA]</scope>
    <source>
        <strain evidence="3 4">DCY110</strain>
    </source>
</reference>
<accession>A0A1P8K2L4</accession>
<comment type="similarity">
    <text evidence="1 2">Belongs to the outer membrane factor (OMF) (TC 1.B.17) family.</text>
</comment>
<keyword evidence="2" id="KW-0732">Signal</keyword>
<dbReference type="PANTHER" id="PTHR30203">
    <property type="entry name" value="OUTER MEMBRANE CATION EFFLUX PROTEIN"/>
    <property type="match status" value="1"/>
</dbReference>
<feature type="chain" id="PRO_5011835114" evidence="2">
    <location>
        <begin position="27"/>
        <end position="469"/>
    </location>
</feature>
<dbReference type="Gene3D" id="2.20.200.10">
    <property type="entry name" value="Outer membrane efflux proteins (OEP)"/>
    <property type="match status" value="1"/>
</dbReference>
<proteinExistence type="inferred from homology"/>
<dbReference type="KEGG" id="rhy:RD110_26135"/>
<dbReference type="STRING" id="1842727.RD110_26135"/>